<name>A0A1X1EQS9_PANCY</name>
<dbReference type="GO" id="GO:0005524">
    <property type="term" value="F:ATP binding"/>
    <property type="evidence" value="ECO:0007669"/>
    <property type="project" value="UniProtKB-KW"/>
</dbReference>
<gene>
    <name evidence="18" type="ORF">HA50_02130</name>
</gene>
<dbReference type="GO" id="GO:0042802">
    <property type="term" value="F:identical protein binding"/>
    <property type="evidence" value="ECO:0007669"/>
    <property type="project" value="UniProtKB-ARBA"/>
</dbReference>
<comment type="caution">
    <text evidence="18">The sequence shown here is derived from an EMBL/GenBank/DDBJ whole genome shotgun (WGS) entry which is preliminary data.</text>
</comment>
<dbReference type="Proteomes" id="UP000193749">
    <property type="component" value="Unassembled WGS sequence"/>
</dbReference>
<sequence length="716" mass="78738">MATKPVVNIYMEEEDGVEVSRLCAELLDSRHLILGITTGFMLLALGYALLLPATYQANALIQVEPEPTNTVIAGHSSLMPDGKPVSSIDVKLLQSREIIGKTVDDLNLQANVQPKRLPLIGDALAQLTGETGGEIDVSQLYLPGATDDKTDQAILTVIDSHHYQVDYQNRSFIAETGIVAGQAGMKILADRISALPGTQFIATYTSRLNAINAVMRNLTVLDPVINSGMLTLTLTGHNRSETIKILDNIASHYLSQNISEQAAQDSQSLAYLDQQLPIVRRDLDNYEDKLNAAREINGTIDLPLEAQSVLDQSVAIDSQLNDLTISESEISQLYTRDHPAYKILLEKRNTLLTAKAKLNEKISDMPLIQQEILRLTRNVDSKHDIYMRLLARQQELNVAISGAIGNVRIVDSAVDDSESLALQKLIIVIQGLLLGLFVSATVIFIRIAMNKAVETSDELEQRGLAVYSSIPFSEWLEKNNRKKSCQMSSAFLLRENPDDLAIEAMRSLRTNLYFAMLEARNNILMISGASASAGKTFVSTNFSAVIAQTGKKVLLIDADLRRGTAHQIFNIPGKTGLADILAADYPISSVLPVEISDSLHFIGRGKVTQGFTELLMSKRFGELMRWAEKHYDLVVIDTPPVLAVTDAEIIGTYAGTTMMVVRCAKNTVKELEISLRRFERSGITVNGFILNGAKLRANGYYSYSDIQYSYESAGKS</sequence>
<dbReference type="Pfam" id="PF02706">
    <property type="entry name" value="Wzz"/>
    <property type="match status" value="1"/>
</dbReference>
<keyword evidence="12" id="KW-0829">Tyrosine-protein kinase</keyword>
<dbReference type="Pfam" id="PF23607">
    <property type="entry name" value="WZC_N"/>
    <property type="match status" value="1"/>
</dbReference>
<evidence type="ECO:0000256" key="1">
    <source>
        <dbReference type="ARBA" id="ARBA00004429"/>
    </source>
</evidence>
<evidence type="ECO:0000256" key="14">
    <source>
        <dbReference type="SAM" id="Phobius"/>
    </source>
</evidence>
<evidence type="ECO:0000256" key="6">
    <source>
        <dbReference type="ARBA" id="ARBA00022692"/>
    </source>
</evidence>
<feature type="transmembrane region" description="Helical" evidence="14">
    <location>
        <begin position="425"/>
        <end position="445"/>
    </location>
</feature>
<evidence type="ECO:0000256" key="4">
    <source>
        <dbReference type="ARBA" id="ARBA00022519"/>
    </source>
</evidence>
<dbReference type="PANTHER" id="PTHR32309:SF32">
    <property type="entry name" value="TYROSINE-PROTEIN KINASE ETK-RELATED"/>
    <property type="match status" value="1"/>
</dbReference>
<dbReference type="Pfam" id="PF13807">
    <property type="entry name" value="GNVR"/>
    <property type="match status" value="1"/>
</dbReference>
<dbReference type="SUPFAM" id="SSF52540">
    <property type="entry name" value="P-loop containing nucleoside triphosphate hydrolases"/>
    <property type="match status" value="1"/>
</dbReference>
<accession>A0A1X1EQS9</accession>
<keyword evidence="3" id="KW-1003">Cell membrane</keyword>
<dbReference type="FunFam" id="3.40.50.300:FF:000527">
    <property type="entry name" value="Tyrosine-protein kinase etk"/>
    <property type="match status" value="1"/>
</dbReference>
<proteinExistence type="inferred from homology"/>
<reference evidence="18 19" key="1">
    <citation type="journal article" date="2017" name="Antonie Van Leeuwenhoek">
        <title>Phylogenomic resolution of the bacterial genus Pantoea and its relationship with Erwinia and Tatumella.</title>
        <authorList>
            <person name="Palmer M."/>
            <person name="Steenkamp E.T."/>
            <person name="Coetzee M.P."/>
            <person name="Chan W.Y."/>
            <person name="van Zyl E."/>
            <person name="De Maayer P."/>
            <person name="Coutinho T.A."/>
            <person name="Blom J."/>
            <person name="Smits T.H."/>
            <person name="Duffy B."/>
            <person name="Venter S.N."/>
        </authorList>
    </citation>
    <scope>NUCLEOTIDE SEQUENCE [LARGE SCALE GENOMIC DNA]</scope>
    <source>
        <strain evidence="18 19">LMG 2657</strain>
    </source>
</reference>
<dbReference type="AlphaFoldDB" id="A0A1X1EQS9"/>
<evidence type="ECO:0000256" key="3">
    <source>
        <dbReference type="ARBA" id="ARBA00022475"/>
    </source>
</evidence>
<dbReference type="PANTHER" id="PTHR32309">
    <property type="entry name" value="TYROSINE-PROTEIN KINASE"/>
    <property type="match status" value="1"/>
</dbReference>
<evidence type="ECO:0000256" key="5">
    <source>
        <dbReference type="ARBA" id="ARBA00022679"/>
    </source>
</evidence>
<dbReference type="OrthoDB" id="9775724at2"/>
<keyword evidence="11 14" id="KW-0472">Membrane</keyword>
<feature type="domain" description="Tyrosine-protein kinase G-rich" evidence="17">
    <location>
        <begin position="368"/>
        <end position="446"/>
    </location>
</feature>
<dbReference type="GO" id="GO:0005886">
    <property type="term" value="C:plasma membrane"/>
    <property type="evidence" value="ECO:0007669"/>
    <property type="project" value="UniProtKB-SubCell"/>
</dbReference>
<keyword evidence="9" id="KW-0067">ATP-binding</keyword>
<keyword evidence="6 14" id="KW-0812">Transmembrane</keyword>
<evidence type="ECO:0000256" key="2">
    <source>
        <dbReference type="ARBA" id="ARBA00008883"/>
    </source>
</evidence>
<comment type="catalytic activity">
    <reaction evidence="13">
        <text>L-tyrosyl-[protein] + ATP = O-phospho-L-tyrosyl-[protein] + ADP + H(+)</text>
        <dbReference type="Rhea" id="RHEA:10596"/>
        <dbReference type="Rhea" id="RHEA-COMP:10136"/>
        <dbReference type="Rhea" id="RHEA-COMP:20101"/>
        <dbReference type="ChEBI" id="CHEBI:15378"/>
        <dbReference type="ChEBI" id="CHEBI:30616"/>
        <dbReference type="ChEBI" id="CHEBI:46858"/>
        <dbReference type="ChEBI" id="CHEBI:61978"/>
        <dbReference type="ChEBI" id="CHEBI:456216"/>
    </reaction>
</comment>
<feature type="transmembrane region" description="Helical" evidence="14">
    <location>
        <begin position="31"/>
        <end position="50"/>
    </location>
</feature>
<dbReference type="InterPro" id="IPR005702">
    <property type="entry name" value="Wzc-like_C"/>
</dbReference>
<evidence type="ECO:0000313" key="18">
    <source>
        <dbReference type="EMBL" id="ORM92214.1"/>
    </source>
</evidence>
<keyword evidence="19" id="KW-1185">Reference proteome</keyword>
<comment type="subcellular location">
    <subcellularLocation>
        <location evidence="1">Cell inner membrane</location>
        <topology evidence="1">Multi-pass membrane protein</topology>
    </subcellularLocation>
</comment>
<dbReference type="NCBIfam" id="TIGR01007">
    <property type="entry name" value="eps_fam"/>
    <property type="match status" value="1"/>
</dbReference>
<evidence type="ECO:0000256" key="11">
    <source>
        <dbReference type="ARBA" id="ARBA00023136"/>
    </source>
</evidence>
<dbReference type="InterPro" id="IPR032807">
    <property type="entry name" value="GNVR"/>
</dbReference>
<keyword evidence="8 18" id="KW-0418">Kinase</keyword>
<evidence type="ECO:0000256" key="8">
    <source>
        <dbReference type="ARBA" id="ARBA00022777"/>
    </source>
</evidence>
<keyword evidence="5" id="KW-0808">Transferase</keyword>
<evidence type="ECO:0000259" key="17">
    <source>
        <dbReference type="Pfam" id="PF13807"/>
    </source>
</evidence>
<evidence type="ECO:0000256" key="9">
    <source>
        <dbReference type="ARBA" id="ARBA00022840"/>
    </source>
</evidence>
<dbReference type="STRING" id="55209.HA50_02130"/>
<comment type="similarity">
    <text evidence="2">Belongs to the etk/wzc family.</text>
</comment>
<dbReference type="InterPro" id="IPR050445">
    <property type="entry name" value="Bact_polysacc_biosynth/exp"/>
</dbReference>
<feature type="domain" description="Polysaccharide chain length determinant N-terminal" evidence="15">
    <location>
        <begin position="17"/>
        <end position="106"/>
    </location>
</feature>
<keyword evidence="10 14" id="KW-1133">Transmembrane helix</keyword>
<keyword evidence="7" id="KW-0547">Nucleotide-binding</keyword>
<dbReference type="CDD" id="cd05387">
    <property type="entry name" value="BY-kinase"/>
    <property type="match status" value="1"/>
</dbReference>
<evidence type="ECO:0000256" key="13">
    <source>
        <dbReference type="ARBA" id="ARBA00053015"/>
    </source>
</evidence>
<evidence type="ECO:0000313" key="19">
    <source>
        <dbReference type="Proteomes" id="UP000193749"/>
    </source>
</evidence>
<organism evidence="18 19">
    <name type="scientific">Pantoea cypripedii</name>
    <name type="common">Pectobacterium cypripedii</name>
    <name type="synonym">Erwinia cypripedii</name>
    <dbReference type="NCBI Taxonomy" id="55209"/>
    <lineage>
        <taxon>Bacteria</taxon>
        <taxon>Pseudomonadati</taxon>
        <taxon>Pseudomonadota</taxon>
        <taxon>Gammaproteobacteria</taxon>
        <taxon>Enterobacterales</taxon>
        <taxon>Erwiniaceae</taxon>
        <taxon>Pantoea</taxon>
    </lineage>
</organism>
<dbReference type="InterPro" id="IPR025669">
    <property type="entry name" value="AAA_dom"/>
</dbReference>
<dbReference type="InterPro" id="IPR027417">
    <property type="entry name" value="P-loop_NTPase"/>
</dbReference>
<dbReference type="EMBL" id="MLJI01000001">
    <property type="protein sequence ID" value="ORM92214.1"/>
    <property type="molecule type" value="Genomic_DNA"/>
</dbReference>
<evidence type="ECO:0000259" key="15">
    <source>
        <dbReference type="Pfam" id="PF02706"/>
    </source>
</evidence>
<evidence type="ECO:0000259" key="16">
    <source>
        <dbReference type="Pfam" id="PF13614"/>
    </source>
</evidence>
<dbReference type="InterPro" id="IPR003856">
    <property type="entry name" value="LPS_length_determ_N"/>
</dbReference>
<evidence type="ECO:0000256" key="10">
    <source>
        <dbReference type="ARBA" id="ARBA00022989"/>
    </source>
</evidence>
<feature type="domain" description="AAA" evidence="16">
    <location>
        <begin position="532"/>
        <end position="664"/>
    </location>
</feature>
<keyword evidence="4" id="KW-0997">Cell inner membrane</keyword>
<dbReference type="GO" id="GO:0004713">
    <property type="term" value="F:protein tyrosine kinase activity"/>
    <property type="evidence" value="ECO:0007669"/>
    <property type="project" value="UniProtKB-KW"/>
</dbReference>
<dbReference type="Gene3D" id="3.40.50.300">
    <property type="entry name" value="P-loop containing nucleotide triphosphate hydrolases"/>
    <property type="match status" value="1"/>
</dbReference>
<dbReference type="Pfam" id="PF13614">
    <property type="entry name" value="AAA_31"/>
    <property type="match status" value="1"/>
</dbReference>
<protein>
    <submittedName>
        <fullName evidence="18">Tyrosine-protein kinase</fullName>
    </submittedName>
</protein>
<evidence type="ECO:0000256" key="7">
    <source>
        <dbReference type="ARBA" id="ARBA00022741"/>
    </source>
</evidence>
<evidence type="ECO:0000256" key="12">
    <source>
        <dbReference type="ARBA" id="ARBA00023137"/>
    </source>
</evidence>
<dbReference type="RefSeq" id="WP_084872066.1">
    <property type="nucleotide sequence ID" value="NZ_JAGGMY010000006.1"/>
</dbReference>